<dbReference type="STRING" id="305507.SAMN04489724_0546"/>
<dbReference type="Proteomes" id="UP000199673">
    <property type="component" value="Unassembled WGS sequence"/>
</dbReference>
<protein>
    <submittedName>
        <fullName evidence="1">Phosphate-selective porin</fullName>
    </submittedName>
</protein>
<proteinExistence type="predicted"/>
<name>A0A1I6XKZ6_9BACT</name>
<evidence type="ECO:0000313" key="2">
    <source>
        <dbReference type="Proteomes" id="UP000199673"/>
    </source>
</evidence>
<dbReference type="InterPro" id="IPR010870">
    <property type="entry name" value="Porin_O/P"/>
</dbReference>
<organism evidence="1 2">
    <name type="scientific">Algoriphagus locisalis</name>
    <dbReference type="NCBI Taxonomy" id="305507"/>
    <lineage>
        <taxon>Bacteria</taxon>
        <taxon>Pseudomonadati</taxon>
        <taxon>Bacteroidota</taxon>
        <taxon>Cytophagia</taxon>
        <taxon>Cytophagales</taxon>
        <taxon>Cyclobacteriaceae</taxon>
        <taxon>Algoriphagus</taxon>
    </lineage>
</organism>
<dbReference type="InterPro" id="IPR023614">
    <property type="entry name" value="Porin_dom_sf"/>
</dbReference>
<evidence type="ECO:0000313" key="1">
    <source>
        <dbReference type="EMBL" id="SFT39029.1"/>
    </source>
</evidence>
<keyword evidence="2" id="KW-1185">Reference proteome</keyword>
<dbReference type="AlphaFoldDB" id="A0A1I6XKZ6"/>
<dbReference type="Pfam" id="PF07396">
    <property type="entry name" value="Porin_O_P"/>
    <property type="match status" value="1"/>
</dbReference>
<sequence>MHQAKTIEKHPLFSMVFALFALPKSKHPKKKSVKVRILTASKLVVLGLILFIGLQPTFSQEKDSTKTKVEKKESFLNHTSKGFILKTEDGKYEMQIAARLQLRFALPDDQDPITFADFRNQDQRVFKINRARLKVGGHAYQPWIKYYFEYELSRSLLLDYRVMIEKWPWLNFKAGQWKVEFTRERFISSGDQQMVDRSLLNRKFTVDRQQGVEIYGNLDGGGIANFNYWAAVLTGMGIGATQNDDDKMMYFGRFQWNFLGRPVPFSGGDLNISQKPAAIIAIAGVTNTSPYTRFSTSGGGNLSGYEGTNDGQYTVKQYQIESAFIYKGFSWSSEFHRKSIFDNFDEIETKLGGYYLTAGYLAHQALNFWPEPLEIAFRYAVVNPDLNITSNKQREAAVAFNWFFAGHKSKLTTELTRFTFEDKDLPQDNELRFRLQLDISF</sequence>
<gene>
    <name evidence="1" type="ORF">SAMN04489724_0546</name>
</gene>
<dbReference type="Gene3D" id="2.40.160.10">
    <property type="entry name" value="Porin"/>
    <property type="match status" value="1"/>
</dbReference>
<reference evidence="2" key="1">
    <citation type="submission" date="2016-10" db="EMBL/GenBank/DDBJ databases">
        <authorList>
            <person name="Varghese N."/>
            <person name="Submissions S."/>
        </authorList>
    </citation>
    <scope>NUCLEOTIDE SEQUENCE [LARGE SCALE GENOMIC DNA]</scope>
    <source>
        <strain evidence="2">DSM 23445</strain>
    </source>
</reference>
<dbReference type="EMBL" id="FPBF01000001">
    <property type="protein sequence ID" value="SFT39029.1"/>
    <property type="molecule type" value="Genomic_DNA"/>
</dbReference>
<accession>A0A1I6XKZ6</accession>